<dbReference type="Gene3D" id="3.40.50.300">
    <property type="entry name" value="P-loop containing nucleotide triphosphate hydrolases"/>
    <property type="match status" value="1"/>
</dbReference>
<dbReference type="InterPro" id="IPR027417">
    <property type="entry name" value="P-loop_NTPase"/>
</dbReference>
<sequence>MLLARALAVEAPVLLADEPVAYLDPLHQLQVLALLRRRIKTGTLVIIVLHDLALAVRYCNRVVLIEQGRAVAAGSPQDILDDRLIAQVYGIRVVRGEQQGTPFLLPWESAV</sequence>
<name>A0A484H833_9ZZZZ</name>
<dbReference type="SUPFAM" id="SSF52540">
    <property type="entry name" value="P-loop containing nucleoside triphosphate hydrolases"/>
    <property type="match status" value="1"/>
</dbReference>
<accession>A0A484H833</accession>
<protein>
    <submittedName>
        <fullName evidence="3">Vitamin B12 ABC transporter, ATPase component BtuD</fullName>
    </submittedName>
</protein>
<dbReference type="PANTHER" id="PTHR42794">
    <property type="entry name" value="HEMIN IMPORT ATP-BINDING PROTEIN HMUV"/>
    <property type="match status" value="1"/>
</dbReference>
<dbReference type="AlphaFoldDB" id="A0A484H833"/>
<organism evidence="3">
    <name type="scientific">invertebrate metagenome</name>
    <dbReference type="NCBI Taxonomy" id="1711999"/>
    <lineage>
        <taxon>unclassified sequences</taxon>
        <taxon>metagenomes</taxon>
        <taxon>organismal metagenomes</taxon>
    </lineage>
</organism>
<keyword evidence="1" id="KW-0813">Transport</keyword>
<evidence type="ECO:0000256" key="1">
    <source>
        <dbReference type="ARBA" id="ARBA00022448"/>
    </source>
</evidence>
<dbReference type="EMBL" id="LR026963">
    <property type="protein sequence ID" value="VBB68853.1"/>
    <property type="molecule type" value="Genomic_DNA"/>
</dbReference>
<dbReference type="PANTHER" id="PTHR42794:SF1">
    <property type="entry name" value="HEMIN IMPORT ATP-BINDING PROTEIN HMUV"/>
    <property type="match status" value="1"/>
</dbReference>
<evidence type="ECO:0000313" key="3">
    <source>
        <dbReference type="EMBL" id="VBB68853.1"/>
    </source>
</evidence>
<proteinExistence type="predicted"/>
<reference evidence="3" key="1">
    <citation type="submission" date="2018-10" db="EMBL/GenBank/DDBJ databases">
        <authorList>
            <person name="Gruber-Vodicka H."/>
            <person name="Jaeckle O."/>
        </authorList>
    </citation>
    <scope>NUCLEOTIDE SEQUENCE</scope>
</reference>
<keyword evidence="2" id="KW-1278">Translocase</keyword>
<evidence type="ECO:0000256" key="2">
    <source>
        <dbReference type="ARBA" id="ARBA00022967"/>
    </source>
</evidence>
<gene>
    <name evidence="3" type="ORF">RIEGSTA812A_PEG_326</name>
</gene>